<protein>
    <submittedName>
        <fullName evidence="3">Histidine kinase</fullName>
    </submittedName>
</protein>
<dbReference type="SUPFAM" id="SSF55874">
    <property type="entry name" value="ATPase domain of HSP90 chaperone/DNA topoisomerase II/histidine kinase"/>
    <property type="match status" value="1"/>
</dbReference>
<keyword evidence="3" id="KW-0418">Kinase</keyword>
<comment type="caution">
    <text evidence="3">The sequence shown here is derived from an EMBL/GenBank/DDBJ whole genome shotgun (WGS) entry which is preliminary data.</text>
</comment>
<feature type="transmembrane region" description="Helical" evidence="1">
    <location>
        <begin position="54"/>
        <end position="74"/>
    </location>
</feature>
<dbReference type="Proteomes" id="UP000445000">
    <property type="component" value="Unassembled WGS sequence"/>
</dbReference>
<dbReference type="PANTHER" id="PTHR34220">
    <property type="entry name" value="SENSOR HISTIDINE KINASE YPDA"/>
    <property type="match status" value="1"/>
</dbReference>
<keyword evidence="1" id="KW-0812">Transmembrane</keyword>
<dbReference type="InterPro" id="IPR003594">
    <property type="entry name" value="HATPase_dom"/>
</dbReference>
<proteinExistence type="predicted"/>
<dbReference type="AlphaFoldDB" id="A0A829Y588"/>
<evidence type="ECO:0000313" key="4">
    <source>
        <dbReference type="Proteomes" id="UP000445000"/>
    </source>
</evidence>
<keyword evidence="4" id="KW-1185">Reference proteome</keyword>
<feature type="transmembrane region" description="Helical" evidence="1">
    <location>
        <begin position="86"/>
        <end position="106"/>
    </location>
</feature>
<feature type="transmembrane region" description="Helical" evidence="1">
    <location>
        <begin position="126"/>
        <end position="147"/>
    </location>
</feature>
<dbReference type="PROSITE" id="PS50109">
    <property type="entry name" value="HIS_KIN"/>
    <property type="match status" value="1"/>
</dbReference>
<dbReference type="InterPro" id="IPR050640">
    <property type="entry name" value="Bact_2-comp_sensor_kinase"/>
</dbReference>
<dbReference type="GO" id="GO:0000155">
    <property type="term" value="F:phosphorelay sensor kinase activity"/>
    <property type="evidence" value="ECO:0007669"/>
    <property type="project" value="InterPro"/>
</dbReference>
<dbReference type="Gene3D" id="3.30.565.10">
    <property type="entry name" value="Histidine kinase-like ATPase, C-terminal domain"/>
    <property type="match status" value="1"/>
</dbReference>
<dbReference type="InterPro" id="IPR010559">
    <property type="entry name" value="Sig_transdc_His_kin_internal"/>
</dbReference>
<accession>A0A829Y588</accession>
<dbReference type="GO" id="GO:0016020">
    <property type="term" value="C:membrane"/>
    <property type="evidence" value="ECO:0007669"/>
    <property type="project" value="InterPro"/>
</dbReference>
<evidence type="ECO:0000256" key="1">
    <source>
        <dbReference type="SAM" id="Phobius"/>
    </source>
</evidence>
<dbReference type="PANTHER" id="PTHR34220:SF7">
    <property type="entry name" value="SENSOR HISTIDINE KINASE YPDA"/>
    <property type="match status" value="1"/>
</dbReference>
<keyword evidence="1" id="KW-1133">Transmembrane helix</keyword>
<name>A0A829Y588_9GAMM</name>
<dbReference type="InterPro" id="IPR036890">
    <property type="entry name" value="HATPase_C_sf"/>
</dbReference>
<feature type="domain" description="Histidine kinase" evidence="2">
    <location>
        <begin position="269"/>
        <end position="363"/>
    </location>
</feature>
<reference evidence="4" key="1">
    <citation type="submission" date="2020-01" db="EMBL/GenBank/DDBJ databases">
        <title>'Steroidobacter agaridevorans' sp. nov., agar-degrading bacteria isolated from rhizosphere soils.</title>
        <authorList>
            <person name="Ikenaga M."/>
            <person name="Kataoka M."/>
            <person name="Murouchi A."/>
            <person name="Katsuragi S."/>
            <person name="Sakai M."/>
        </authorList>
    </citation>
    <scope>NUCLEOTIDE SEQUENCE [LARGE SCALE GENOMIC DNA]</scope>
    <source>
        <strain evidence="4">YU21-B</strain>
    </source>
</reference>
<sequence length="368" mass="41152">MECVAALAYSGRMDLAQLKQNRNLLFWSLHVLGWSGYGVSQYVGALLYGKPVSYVQYIAVAAASGCVLTMPLRYICRWLWKKPPAVMMAGALAAAWVTACFLRVIMNWFYHRCVEPEWPIMHWHEYFSGALSSTYLIMCWIGLYFGVKYYESLQSQRIATLQAASLAQEAQLKMLRYQLNPHFLFNTLNAISTLILDNRNSTANNAVTGLSEFLRYTLDQDPMKKVTVAQEIDALNLYLNIETMRFGSRLRLNYAIEDAASTMLMPSLLLQPLIENAIKYAVSPREQGGQIRIGAHVTGGMLQLEVADDGPGMIDATRLANGRGVGIRNTRERLQVLYGERGTVAVTNTDPGLRVSLTFPAERATAPN</sequence>
<dbReference type="Pfam" id="PF06580">
    <property type="entry name" value="His_kinase"/>
    <property type="match status" value="1"/>
</dbReference>
<dbReference type="EMBL" id="BLJN01000001">
    <property type="protein sequence ID" value="GFE78253.1"/>
    <property type="molecule type" value="Genomic_DNA"/>
</dbReference>
<dbReference type="Pfam" id="PF02518">
    <property type="entry name" value="HATPase_c"/>
    <property type="match status" value="1"/>
</dbReference>
<dbReference type="SMART" id="SM00387">
    <property type="entry name" value="HATPase_c"/>
    <property type="match status" value="1"/>
</dbReference>
<keyword evidence="3" id="KW-0808">Transferase</keyword>
<evidence type="ECO:0000313" key="3">
    <source>
        <dbReference type="EMBL" id="GFE78253.1"/>
    </source>
</evidence>
<evidence type="ECO:0000259" key="2">
    <source>
        <dbReference type="PROSITE" id="PS50109"/>
    </source>
</evidence>
<organism evidence="3 4">
    <name type="scientific">Steroidobacter agaridevorans</name>
    <dbReference type="NCBI Taxonomy" id="2695856"/>
    <lineage>
        <taxon>Bacteria</taxon>
        <taxon>Pseudomonadati</taxon>
        <taxon>Pseudomonadota</taxon>
        <taxon>Gammaproteobacteria</taxon>
        <taxon>Steroidobacterales</taxon>
        <taxon>Steroidobacteraceae</taxon>
        <taxon>Steroidobacter</taxon>
    </lineage>
</organism>
<keyword evidence="1" id="KW-0472">Membrane</keyword>
<feature type="transmembrane region" description="Helical" evidence="1">
    <location>
        <begin position="24"/>
        <end position="48"/>
    </location>
</feature>
<gene>
    <name evidence="3" type="ORF">GCM10011487_02530</name>
</gene>
<dbReference type="InterPro" id="IPR005467">
    <property type="entry name" value="His_kinase_dom"/>
</dbReference>